<keyword evidence="2" id="KW-1185">Reference proteome</keyword>
<name>A0ACC1HGQ0_9FUNG</name>
<protein>
    <submittedName>
        <fullName evidence="1">Uncharacterized protein</fullName>
    </submittedName>
</protein>
<accession>A0ACC1HGQ0</accession>
<evidence type="ECO:0000313" key="2">
    <source>
        <dbReference type="Proteomes" id="UP001145114"/>
    </source>
</evidence>
<evidence type="ECO:0000313" key="1">
    <source>
        <dbReference type="EMBL" id="KAJ1675195.1"/>
    </source>
</evidence>
<dbReference type="EMBL" id="JAMZIH010005431">
    <property type="protein sequence ID" value="KAJ1675195.1"/>
    <property type="molecule type" value="Genomic_DNA"/>
</dbReference>
<gene>
    <name evidence="1" type="ORF">EV182_001743</name>
</gene>
<proteinExistence type="predicted"/>
<comment type="caution">
    <text evidence="1">The sequence shown here is derived from an EMBL/GenBank/DDBJ whole genome shotgun (WGS) entry which is preliminary data.</text>
</comment>
<reference evidence="1" key="1">
    <citation type="submission" date="2022-06" db="EMBL/GenBank/DDBJ databases">
        <title>Phylogenomic reconstructions and comparative analyses of Kickxellomycotina fungi.</title>
        <authorList>
            <person name="Reynolds N.K."/>
            <person name="Stajich J.E."/>
            <person name="Barry K."/>
            <person name="Grigoriev I.V."/>
            <person name="Crous P."/>
            <person name="Smith M.E."/>
        </authorList>
    </citation>
    <scope>NUCLEOTIDE SEQUENCE</scope>
    <source>
        <strain evidence="1">RSA 2271</strain>
    </source>
</reference>
<sequence length="521" mass="54052">MELRLLKLVALFLALVTLAFVPAFAQDGVDGNNSDAGYDKLILQFPRSLGDLNTLIQRFQNDCKSQGINAMLAYSYDELLYGASFSFDASIEFVLPLVERLDYISDVSSSGKIEFNAPVSYQKCTKIGSAEPTDGLHSDSRSSDISNSGSTDPTMRSSDDGLSGSESASRSVSGGHTGTDSGVPPTSTTGSTTDPTPSPGTGGSASDYLHELTGVARLHSELGLSGKGVKIGIIDSGVDYTHPDLGDCWMTPGCPFQYGYNFVEGNNDPRDNCNGHGTHVAGIVAGQGRVVTGVAPNATFGIYKVLDCNSYASDEDVVILALERAYKDGMDIINISLGNLGWKESALAVAASNLVSKGITVVASGGNDGTLGLFTVGQPAVGEDVFAVGSYVPNNVMNRVGEVMTPSGSFEVTLYSSINFFTFSITNATPLVLAGGEDTTGCEPLDSVSMKGKIVVTTRGGCLYDVKASNAKNAGAAGLIVVNDSDAQNFIVVVSSTDSYPIAGVSQSDGNAIIAAIKAAA</sequence>
<dbReference type="Proteomes" id="UP001145114">
    <property type="component" value="Unassembled WGS sequence"/>
</dbReference>
<feature type="non-terminal residue" evidence="1">
    <location>
        <position position="521"/>
    </location>
</feature>
<organism evidence="1 2">
    <name type="scientific">Spiromyces aspiralis</name>
    <dbReference type="NCBI Taxonomy" id="68401"/>
    <lineage>
        <taxon>Eukaryota</taxon>
        <taxon>Fungi</taxon>
        <taxon>Fungi incertae sedis</taxon>
        <taxon>Zoopagomycota</taxon>
        <taxon>Kickxellomycotina</taxon>
        <taxon>Kickxellomycetes</taxon>
        <taxon>Kickxellales</taxon>
        <taxon>Kickxellaceae</taxon>
        <taxon>Spiromyces</taxon>
    </lineage>
</organism>